<dbReference type="GO" id="GO:0009396">
    <property type="term" value="P:folic acid-containing compound biosynthetic process"/>
    <property type="evidence" value="ECO:0007669"/>
    <property type="project" value="TreeGrafter"/>
</dbReference>
<feature type="binding site" evidence="4">
    <location>
        <position position="59"/>
    </location>
    <ligand>
        <name>substrate</name>
    </ligand>
</feature>
<sequence>MWNRADPKSAWRMRMRQVRDAFQPGFRATWSRDIADRVTALPELAAASTVGVYLAIGSEVSLDGLIGTLLRAGKQVYAPRVLEDRRTIVFCRLRDVTDVEIGYYGIREPRGESLESLESLDLMLIPGLAFTLCGIRLGYGGGFYDRYLASASRQAVKVGVAFDGQIVQELPTEFHDIRMDHLVTDRRIHHCRT</sequence>
<accession>A0A1V4EYF8</accession>
<keyword evidence="6" id="KW-0436">Ligase</keyword>
<keyword evidence="5" id="KW-0479">Metal-binding</keyword>
<evidence type="ECO:0000256" key="5">
    <source>
        <dbReference type="RuleBase" id="RU361279"/>
    </source>
</evidence>
<comment type="caution">
    <text evidence="6">The sequence shown here is derived from an EMBL/GenBank/DDBJ whole genome shotgun (WGS) entry which is preliminary data.</text>
</comment>
<dbReference type="GO" id="GO:0035999">
    <property type="term" value="P:tetrahydrofolate interconversion"/>
    <property type="evidence" value="ECO:0007669"/>
    <property type="project" value="TreeGrafter"/>
</dbReference>
<dbReference type="Pfam" id="PF01812">
    <property type="entry name" value="5-FTHF_cyc-lig"/>
    <property type="match status" value="1"/>
</dbReference>
<organism evidence="6 7">
    <name type="scientific">Ferroacidibacillus organovorans</name>
    <dbReference type="NCBI Taxonomy" id="1765683"/>
    <lineage>
        <taxon>Bacteria</taxon>
        <taxon>Bacillati</taxon>
        <taxon>Bacillota</taxon>
        <taxon>Bacilli</taxon>
        <taxon>Bacillales</taxon>
        <taxon>Alicyclobacillaceae</taxon>
        <taxon>Ferroacidibacillus</taxon>
    </lineage>
</organism>
<dbReference type="NCBIfam" id="TIGR02727">
    <property type="entry name" value="MTHFS_bact"/>
    <property type="match status" value="1"/>
</dbReference>
<dbReference type="Gene3D" id="3.40.50.10420">
    <property type="entry name" value="NagB/RpiA/CoA transferase-like"/>
    <property type="match status" value="1"/>
</dbReference>
<dbReference type="Proteomes" id="UP000190229">
    <property type="component" value="Unassembled WGS sequence"/>
</dbReference>
<evidence type="ECO:0000256" key="3">
    <source>
        <dbReference type="ARBA" id="ARBA00022840"/>
    </source>
</evidence>
<keyword evidence="7" id="KW-1185">Reference proteome</keyword>
<keyword evidence="3 4" id="KW-0067">ATP-binding</keyword>
<comment type="cofactor">
    <cofactor evidence="5">
        <name>Mg(2+)</name>
        <dbReference type="ChEBI" id="CHEBI:18420"/>
    </cofactor>
</comment>
<gene>
    <name evidence="6" type="ORF">B2M26_00635</name>
</gene>
<feature type="binding site" evidence="4">
    <location>
        <position position="54"/>
    </location>
    <ligand>
        <name>substrate</name>
    </ligand>
</feature>
<dbReference type="AlphaFoldDB" id="A0A1V4EYF8"/>
<reference evidence="6 7" key="1">
    <citation type="submission" date="2017-02" db="EMBL/GenBank/DDBJ databases">
        <title>Draft genome of Acidibacillus ferrooxidans Huett2.</title>
        <authorList>
            <person name="Schopf S."/>
        </authorList>
    </citation>
    <scope>NUCLEOTIDE SEQUENCE [LARGE SCALE GENOMIC DNA]</scope>
    <source>
        <strain evidence="6 7">Huett2</strain>
    </source>
</reference>
<name>A0A1V4EYF8_9BACL</name>
<dbReference type="GO" id="GO:0046872">
    <property type="term" value="F:metal ion binding"/>
    <property type="evidence" value="ECO:0007669"/>
    <property type="project" value="UniProtKB-KW"/>
</dbReference>
<dbReference type="GO" id="GO:0005524">
    <property type="term" value="F:ATP binding"/>
    <property type="evidence" value="ECO:0007669"/>
    <property type="project" value="UniProtKB-KW"/>
</dbReference>
<keyword evidence="5" id="KW-0460">Magnesium</keyword>
<dbReference type="RefSeq" id="WP_079289660.1">
    <property type="nucleotide sequence ID" value="NZ_MWPS01000001.1"/>
</dbReference>
<dbReference type="GO" id="GO:0030272">
    <property type="term" value="F:5-formyltetrahydrofolate cyclo-ligase activity"/>
    <property type="evidence" value="ECO:0007669"/>
    <property type="project" value="UniProtKB-EC"/>
</dbReference>
<dbReference type="EMBL" id="MWPS01000001">
    <property type="protein sequence ID" value="OPG17688.1"/>
    <property type="molecule type" value="Genomic_DNA"/>
</dbReference>
<evidence type="ECO:0000313" key="7">
    <source>
        <dbReference type="Proteomes" id="UP000190229"/>
    </source>
</evidence>
<dbReference type="PIRSF" id="PIRSF006806">
    <property type="entry name" value="FTHF_cligase"/>
    <property type="match status" value="1"/>
</dbReference>
<evidence type="ECO:0000256" key="4">
    <source>
        <dbReference type="PIRSR" id="PIRSR006806-1"/>
    </source>
</evidence>
<comment type="similarity">
    <text evidence="1 5">Belongs to the 5-formyltetrahydrofolate cyclo-ligase family.</text>
</comment>
<evidence type="ECO:0000256" key="2">
    <source>
        <dbReference type="ARBA" id="ARBA00022741"/>
    </source>
</evidence>
<comment type="catalytic activity">
    <reaction evidence="5">
        <text>(6S)-5-formyl-5,6,7,8-tetrahydrofolate + ATP = (6R)-5,10-methenyltetrahydrofolate + ADP + phosphate</text>
        <dbReference type="Rhea" id="RHEA:10488"/>
        <dbReference type="ChEBI" id="CHEBI:30616"/>
        <dbReference type="ChEBI" id="CHEBI:43474"/>
        <dbReference type="ChEBI" id="CHEBI:57455"/>
        <dbReference type="ChEBI" id="CHEBI:57457"/>
        <dbReference type="ChEBI" id="CHEBI:456216"/>
        <dbReference type="EC" id="6.3.3.2"/>
    </reaction>
</comment>
<proteinExistence type="inferred from homology"/>
<feature type="binding site" evidence="4">
    <location>
        <begin position="136"/>
        <end position="144"/>
    </location>
    <ligand>
        <name>ATP</name>
        <dbReference type="ChEBI" id="CHEBI:30616"/>
    </ligand>
</feature>
<protein>
    <recommendedName>
        <fullName evidence="5">5-formyltetrahydrofolate cyclo-ligase</fullName>
        <ecNumber evidence="5">6.3.3.2</ecNumber>
    </recommendedName>
</protein>
<dbReference type="InterPro" id="IPR024185">
    <property type="entry name" value="FTHF_cligase-like_sf"/>
</dbReference>
<dbReference type="InterPro" id="IPR002698">
    <property type="entry name" value="FTHF_cligase"/>
</dbReference>
<evidence type="ECO:0000256" key="1">
    <source>
        <dbReference type="ARBA" id="ARBA00010638"/>
    </source>
</evidence>
<feature type="binding site" evidence="4">
    <location>
        <begin position="8"/>
        <end position="12"/>
    </location>
    <ligand>
        <name>ATP</name>
        <dbReference type="ChEBI" id="CHEBI:30616"/>
    </ligand>
</feature>
<keyword evidence="2 4" id="KW-0547">Nucleotide-binding</keyword>
<dbReference type="EC" id="6.3.3.2" evidence="5"/>
<dbReference type="PANTHER" id="PTHR23407">
    <property type="entry name" value="ATPASE INHIBITOR/5-FORMYLTETRAHYDROFOLATE CYCLO-LIGASE"/>
    <property type="match status" value="1"/>
</dbReference>
<dbReference type="PANTHER" id="PTHR23407:SF1">
    <property type="entry name" value="5-FORMYLTETRAHYDROFOLATE CYCLO-LIGASE"/>
    <property type="match status" value="1"/>
</dbReference>
<dbReference type="SUPFAM" id="SSF100950">
    <property type="entry name" value="NagB/RpiA/CoA transferase-like"/>
    <property type="match status" value="1"/>
</dbReference>
<dbReference type="InterPro" id="IPR037171">
    <property type="entry name" value="NagB/RpiA_transferase-like"/>
</dbReference>
<evidence type="ECO:0000313" key="6">
    <source>
        <dbReference type="EMBL" id="OPG17688.1"/>
    </source>
</evidence>